<proteinExistence type="predicted"/>
<dbReference type="Proteomes" id="UP000015520">
    <property type="component" value="Unassembled WGS sequence"/>
</dbReference>
<dbReference type="Gene3D" id="3.40.50.1820">
    <property type="entry name" value="alpha/beta hydrolase"/>
    <property type="match status" value="1"/>
</dbReference>
<dbReference type="EMBL" id="AUPZ01000004">
    <property type="protein sequence ID" value="EQB40175.1"/>
    <property type="molecule type" value="Genomic_DNA"/>
</dbReference>
<comment type="caution">
    <text evidence="2">The sequence shown here is derived from an EMBL/GenBank/DDBJ whole genome shotgun (WGS) entry which is preliminary data.</text>
</comment>
<gene>
    <name evidence="2" type="ORF">M947_03900</name>
</gene>
<dbReference type="InterPro" id="IPR055803">
    <property type="entry name" value="DUF7379"/>
</dbReference>
<dbReference type="InterPro" id="IPR029058">
    <property type="entry name" value="AB_hydrolase_fold"/>
</dbReference>
<dbReference type="RefSeq" id="WP_021287051.1">
    <property type="nucleotide sequence ID" value="NZ_AUPZ01000004.1"/>
</dbReference>
<dbReference type="STRING" id="1172190.M947_03900"/>
<organism evidence="2 3">
    <name type="scientific">Sulfurimonas hongkongensis</name>
    <dbReference type="NCBI Taxonomy" id="1172190"/>
    <lineage>
        <taxon>Bacteria</taxon>
        <taxon>Pseudomonadati</taxon>
        <taxon>Campylobacterota</taxon>
        <taxon>Epsilonproteobacteria</taxon>
        <taxon>Campylobacterales</taxon>
        <taxon>Sulfurimonadaceae</taxon>
        <taxon>Sulfurimonas</taxon>
    </lineage>
</organism>
<evidence type="ECO:0000313" key="2">
    <source>
        <dbReference type="EMBL" id="EQB40175.1"/>
    </source>
</evidence>
<accession>T0JGI4</accession>
<dbReference type="PANTHER" id="PTHR37946">
    <property type="entry name" value="SLL1969 PROTEIN"/>
    <property type="match status" value="1"/>
</dbReference>
<evidence type="ECO:0000313" key="3">
    <source>
        <dbReference type="Proteomes" id="UP000015520"/>
    </source>
</evidence>
<dbReference type="PANTHER" id="PTHR37946:SF1">
    <property type="entry name" value="SLL1969 PROTEIN"/>
    <property type="match status" value="1"/>
</dbReference>
<name>T0JGI4_9BACT</name>
<dbReference type="AlphaFoldDB" id="T0JGI4"/>
<keyword evidence="3" id="KW-1185">Reference proteome</keyword>
<dbReference type="eggNOG" id="COG1075">
    <property type="taxonomic scope" value="Bacteria"/>
</dbReference>
<dbReference type="PATRIC" id="fig|1172190.3.peg.756"/>
<evidence type="ECO:0000259" key="1">
    <source>
        <dbReference type="Pfam" id="PF24096"/>
    </source>
</evidence>
<protein>
    <recommendedName>
        <fullName evidence="1">DUF7379 domain-containing protein</fullName>
    </recommendedName>
</protein>
<feature type="domain" description="DUF7379" evidence="1">
    <location>
        <begin position="48"/>
        <end position="106"/>
    </location>
</feature>
<dbReference type="OrthoDB" id="275181at2"/>
<dbReference type="Pfam" id="PF24096">
    <property type="entry name" value="DUF7379"/>
    <property type="match status" value="1"/>
</dbReference>
<sequence length="208" mass="23614">MTVLVHGFYRDKTDMSYLHYGLDSLGFETFVVNLPSTFGTFEDMVDSMALQLKVFQDKELKMNFVAHSMGGLITRRYIQTHPKVRVGSCVFISTPHKGTKLADIAKSKIPWFLSVFRPIKELSSDISYTPFLNKSFKLGLIAGSSNKDILGRIFMPENSDGRVSVESAMSDDADEFIILPFGHDEIHHKEITLKYIVNFLQFGTFKLK</sequence>
<reference evidence="2 3" key="1">
    <citation type="submission" date="2013-07" db="EMBL/GenBank/DDBJ databases">
        <title>Sulfurimonas hongkongensis AST-10 Genome Sequencing.</title>
        <authorList>
            <person name="Cai L."/>
            <person name="Zhang T."/>
        </authorList>
    </citation>
    <scope>NUCLEOTIDE SEQUENCE [LARGE SCALE GENOMIC DNA]</scope>
    <source>
        <strain evidence="2 3">AST-10</strain>
    </source>
</reference>
<dbReference type="SUPFAM" id="SSF53474">
    <property type="entry name" value="alpha/beta-Hydrolases"/>
    <property type="match status" value="1"/>
</dbReference>